<dbReference type="OrthoDB" id="2544866at2759"/>
<organism evidence="2 3">
    <name type="scientific">Pseudozyma antarctica (strain T-34)</name>
    <name type="common">Yeast</name>
    <name type="synonym">Candida antarctica</name>
    <dbReference type="NCBI Taxonomy" id="1151754"/>
    <lineage>
        <taxon>Eukaryota</taxon>
        <taxon>Fungi</taxon>
        <taxon>Dikarya</taxon>
        <taxon>Basidiomycota</taxon>
        <taxon>Ustilaginomycotina</taxon>
        <taxon>Ustilaginomycetes</taxon>
        <taxon>Ustilaginales</taxon>
        <taxon>Ustilaginaceae</taxon>
        <taxon>Moesziomyces</taxon>
    </lineage>
</organism>
<accession>M9M034</accession>
<evidence type="ECO:0000256" key="1">
    <source>
        <dbReference type="SAM" id="SignalP"/>
    </source>
</evidence>
<reference evidence="3" key="1">
    <citation type="journal article" date="2013" name="Genome Announc.">
        <title>Genome sequence of the basidiomycetous yeast Pseudozyma antarctica T-34, a producer of the glycolipid biosurfactants mannosylerythritol lipids.</title>
        <authorList>
            <person name="Morita T."/>
            <person name="Koike H."/>
            <person name="Koyama Y."/>
            <person name="Hagiwara H."/>
            <person name="Ito E."/>
            <person name="Fukuoka T."/>
            <person name="Imura T."/>
            <person name="Machida M."/>
            <person name="Kitamoto D."/>
        </authorList>
    </citation>
    <scope>NUCLEOTIDE SEQUENCE [LARGE SCALE GENOMIC DNA]</scope>
    <source>
        <strain evidence="3">T-34</strain>
    </source>
</reference>
<feature type="signal peptide" evidence="1">
    <location>
        <begin position="1"/>
        <end position="23"/>
    </location>
</feature>
<dbReference type="AlphaFoldDB" id="M9M034"/>
<dbReference type="EMBL" id="DF196788">
    <property type="protein sequence ID" value="GAC76799.1"/>
    <property type="molecule type" value="Genomic_DNA"/>
</dbReference>
<dbReference type="Proteomes" id="UP000011976">
    <property type="component" value="Unassembled WGS sequence"/>
</dbReference>
<feature type="chain" id="PRO_5004100490" evidence="1">
    <location>
        <begin position="24"/>
        <end position="263"/>
    </location>
</feature>
<gene>
    <name evidence="2" type="ORF">PANT_22c00215</name>
</gene>
<evidence type="ECO:0000313" key="3">
    <source>
        <dbReference type="Proteomes" id="UP000011976"/>
    </source>
</evidence>
<name>M9M034_PSEA3</name>
<keyword evidence="1" id="KW-0732">Signal</keyword>
<evidence type="ECO:0000313" key="2">
    <source>
        <dbReference type="EMBL" id="GAC76799.1"/>
    </source>
</evidence>
<protein>
    <submittedName>
        <fullName evidence="2">Uncharacterized protein</fullName>
    </submittedName>
</protein>
<proteinExistence type="predicted"/>
<sequence length="263" mass="29029">MVAWTHALRALAAITALLICTQALPVPKVSQVERRMIASSSGFPGPKLTFGEVYSGMFQPNGGVDRPMIPGSIPNNYGHMYFKDGAPIYVFANDASRISKLDMEVALKTFGKFHIFNADTRRYVTIIPKPDSPGQAIQSRGWGNIHEHMEQIARTREGFGPHVATVAHGLPVSSKTKKVLGFKTESAPEWKKVFEADPVSQDPQRGQHAEDFRRGVRMALDRNRHVRFVSSDGARTLGLRAKSDGSIELKLKNLVGDLSHFHG</sequence>